<sequence length="293" mass="33683">MVESEAVENSGDGDYSSSLLVVDSCVSVMGNGIPSSSSCSSHNTNNNENIEKILLCPQNFSIDDNDIVLLKKNLATSSDYLELVKLTWKPSENYEFPSSSTSNEKFSRKFQYAWFGKYPWLTYSKVEDAAYCKYCVFFATHYVGHTSSQSVGYLVQEGFKKWKRALEYFNNHNALEYHKNAFLHYTNLKKIYDDKQKSVDILLDQNKIKEAKENRERLKPIIKTIILCGKQDLALRGHRDHGPIDLDNLPSKNEGRGSLKICRSIWRQMPRRSSTNCKEKCTIHQFCDPKRNT</sequence>
<proteinExistence type="predicted"/>
<dbReference type="EMBL" id="BGPR01000442">
    <property type="protein sequence ID" value="GBM20480.1"/>
    <property type="molecule type" value="Genomic_DNA"/>
</dbReference>
<evidence type="ECO:0000313" key="3">
    <source>
        <dbReference type="Proteomes" id="UP000499080"/>
    </source>
</evidence>
<feature type="domain" description="TTF-type" evidence="1">
    <location>
        <begin position="106"/>
        <end position="214"/>
    </location>
</feature>
<dbReference type="AlphaFoldDB" id="A0A4Y2DUE4"/>
<accession>A0A4Y2DUE4</accession>
<dbReference type="SMART" id="SM00597">
    <property type="entry name" value="ZnF_TTF"/>
    <property type="match status" value="1"/>
</dbReference>
<organism evidence="2 3">
    <name type="scientific">Araneus ventricosus</name>
    <name type="common">Orbweaver spider</name>
    <name type="synonym">Epeira ventricosa</name>
    <dbReference type="NCBI Taxonomy" id="182803"/>
    <lineage>
        <taxon>Eukaryota</taxon>
        <taxon>Metazoa</taxon>
        <taxon>Ecdysozoa</taxon>
        <taxon>Arthropoda</taxon>
        <taxon>Chelicerata</taxon>
        <taxon>Arachnida</taxon>
        <taxon>Araneae</taxon>
        <taxon>Araneomorphae</taxon>
        <taxon>Entelegynae</taxon>
        <taxon>Araneoidea</taxon>
        <taxon>Araneidae</taxon>
        <taxon>Araneus</taxon>
    </lineage>
</organism>
<protein>
    <recommendedName>
        <fullName evidence="1">TTF-type domain-containing protein</fullName>
    </recommendedName>
</protein>
<dbReference type="Proteomes" id="UP000499080">
    <property type="component" value="Unassembled WGS sequence"/>
</dbReference>
<keyword evidence="3" id="KW-1185">Reference proteome</keyword>
<dbReference type="InterPro" id="IPR006580">
    <property type="entry name" value="Znf_TTF"/>
</dbReference>
<gene>
    <name evidence="2" type="ORF">AVEN_5561_1</name>
</gene>
<dbReference type="OrthoDB" id="6624580at2759"/>
<reference evidence="2 3" key="1">
    <citation type="journal article" date="2019" name="Sci. Rep.">
        <title>Orb-weaving spider Araneus ventricosus genome elucidates the spidroin gene catalogue.</title>
        <authorList>
            <person name="Kono N."/>
            <person name="Nakamura H."/>
            <person name="Ohtoshi R."/>
            <person name="Moran D.A.P."/>
            <person name="Shinohara A."/>
            <person name="Yoshida Y."/>
            <person name="Fujiwara M."/>
            <person name="Mori M."/>
            <person name="Tomita M."/>
            <person name="Arakawa K."/>
        </authorList>
    </citation>
    <scope>NUCLEOTIDE SEQUENCE [LARGE SCALE GENOMIC DNA]</scope>
</reference>
<evidence type="ECO:0000259" key="1">
    <source>
        <dbReference type="SMART" id="SM00597"/>
    </source>
</evidence>
<evidence type="ECO:0000313" key="2">
    <source>
        <dbReference type="EMBL" id="GBM20480.1"/>
    </source>
</evidence>
<comment type="caution">
    <text evidence="2">The sequence shown here is derived from an EMBL/GenBank/DDBJ whole genome shotgun (WGS) entry which is preliminary data.</text>
</comment>
<name>A0A4Y2DUE4_ARAVE</name>